<evidence type="ECO:0000256" key="1">
    <source>
        <dbReference type="ARBA" id="ARBA00007362"/>
    </source>
</evidence>
<dbReference type="Pfam" id="PF00892">
    <property type="entry name" value="EamA"/>
    <property type="match status" value="1"/>
</dbReference>
<dbReference type="AlphaFoldDB" id="A0A8J3JZS5"/>
<feature type="transmembrane region" description="Helical" evidence="2">
    <location>
        <begin position="50"/>
        <end position="68"/>
    </location>
</feature>
<dbReference type="EMBL" id="BONG01000007">
    <property type="protein sequence ID" value="GIF88110.1"/>
    <property type="molecule type" value="Genomic_DNA"/>
</dbReference>
<comment type="caution">
    <text evidence="4">The sequence shown here is derived from an EMBL/GenBank/DDBJ whole genome shotgun (WGS) entry which is preliminary data.</text>
</comment>
<keyword evidence="5" id="KW-1185">Reference proteome</keyword>
<comment type="similarity">
    <text evidence="1">Belongs to the EamA transporter family.</text>
</comment>
<dbReference type="GO" id="GO:0005886">
    <property type="term" value="C:plasma membrane"/>
    <property type="evidence" value="ECO:0007669"/>
    <property type="project" value="TreeGrafter"/>
</dbReference>
<feature type="transmembrane region" description="Helical" evidence="2">
    <location>
        <begin position="19"/>
        <end position="38"/>
    </location>
</feature>
<name>A0A8J3JZS5_9ACTN</name>
<accession>A0A8J3JZS5</accession>
<evidence type="ECO:0000259" key="3">
    <source>
        <dbReference type="Pfam" id="PF00892"/>
    </source>
</evidence>
<organism evidence="4 5">
    <name type="scientific">Catellatospora chokoriensis</name>
    <dbReference type="NCBI Taxonomy" id="310353"/>
    <lineage>
        <taxon>Bacteria</taxon>
        <taxon>Bacillati</taxon>
        <taxon>Actinomycetota</taxon>
        <taxon>Actinomycetes</taxon>
        <taxon>Micromonosporales</taxon>
        <taxon>Micromonosporaceae</taxon>
        <taxon>Catellatospora</taxon>
    </lineage>
</organism>
<keyword evidence="2" id="KW-1133">Transmembrane helix</keyword>
<dbReference type="RefSeq" id="WP_239120384.1">
    <property type="nucleotide sequence ID" value="NZ_BAAALB010000020.1"/>
</dbReference>
<keyword evidence="2" id="KW-0812">Transmembrane</keyword>
<feature type="transmembrane region" description="Helical" evidence="2">
    <location>
        <begin position="269"/>
        <end position="286"/>
    </location>
</feature>
<reference evidence="4 5" key="1">
    <citation type="submission" date="2021-01" db="EMBL/GenBank/DDBJ databases">
        <title>Whole genome shotgun sequence of Catellatospora chokoriensis NBRC 107358.</title>
        <authorList>
            <person name="Komaki H."/>
            <person name="Tamura T."/>
        </authorList>
    </citation>
    <scope>NUCLEOTIDE SEQUENCE [LARGE SCALE GENOMIC DNA]</scope>
    <source>
        <strain evidence="4 5">NBRC 107358</strain>
    </source>
</reference>
<dbReference type="GO" id="GO:0015565">
    <property type="term" value="F:threonine efflux transmembrane transporter activity"/>
    <property type="evidence" value="ECO:0007669"/>
    <property type="project" value="TreeGrafter"/>
</dbReference>
<dbReference type="SUPFAM" id="SSF103481">
    <property type="entry name" value="Multidrug resistance efflux transporter EmrE"/>
    <property type="match status" value="1"/>
</dbReference>
<proteinExistence type="inferred from homology"/>
<dbReference type="Proteomes" id="UP000619293">
    <property type="component" value="Unassembled WGS sequence"/>
</dbReference>
<feature type="transmembrane region" description="Helical" evidence="2">
    <location>
        <begin position="154"/>
        <end position="174"/>
    </location>
</feature>
<feature type="transmembrane region" description="Helical" evidence="2">
    <location>
        <begin position="104"/>
        <end position="123"/>
    </location>
</feature>
<protein>
    <submittedName>
        <fullName evidence="4">Membrane protein</fullName>
    </submittedName>
</protein>
<sequence>MTAVDIATSTARRQSTAPAIGLIMGSMLSVQVGAAASTRLFDDIGPAGTAWLRGCWAALAFVLIARPSPRWLRAQSRHDLLGAVGLGVVSAAMSIAFFESIARIPLATAVALEFLGPLSLAVLRRTGRWGLLWPALALAGVLALTRPWRGDINLVGVALALVAAAGWAGYIILTQRVGDSFSGVKGLAIAMPVSAVAAATIGAPQALPHLTGEILVQGAWLALLLPVLPFALELLALRRLTVAAFGTLMCLEPAFALAVGATLLHQTPHPLQIAGIAFVVAAGIGTQRSSHR</sequence>
<feature type="transmembrane region" description="Helical" evidence="2">
    <location>
        <begin position="80"/>
        <end position="98"/>
    </location>
</feature>
<feature type="transmembrane region" description="Helical" evidence="2">
    <location>
        <begin position="130"/>
        <end position="148"/>
    </location>
</feature>
<evidence type="ECO:0000313" key="4">
    <source>
        <dbReference type="EMBL" id="GIF88110.1"/>
    </source>
</evidence>
<evidence type="ECO:0000256" key="2">
    <source>
        <dbReference type="SAM" id="Phobius"/>
    </source>
</evidence>
<feature type="transmembrane region" description="Helical" evidence="2">
    <location>
        <begin position="214"/>
        <end position="235"/>
    </location>
</feature>
<feature type="domain" description="EamA" evidence="3">
    <location>
        <begin position="155"/>
        <end position="282"/>
    </location>
</feature>
<dbReference type="InterPro" id="IPR037185">
    <property type="entry name" value="EmrE-like"/>
</dbReference>
<dbReference type="InterPro" id="IPR000620">
    <property type="entry name" value="EamA_dom"/>
</dbReference>
<dbReference type="PANTHER" id="PTHR22911:SF37">
    <property type="entry name" value="THREONINE_HOMOSERINE EXPORTER RHTA"/>
    <property type="match status" value="1"/>
</dbReference>
<evidence type="ECO:0000313" key="5">
    <source>
        <dbReference type="Proteomes" id="UP000619293"/>
    </source>
</evidence>
<dbReference type="PANTHER" id="PTHR22911">
    <property type="entry name" value="ACYL-MALONYL CONDENSING ENZYME-RELATED"/>
    <property type="match status" value="1"/>
</dbReference>
<gene>
    <name evidence="4" type="ORF">Cch02nite_15540</name>
</gene>
<keyword evidence="2" id="KW-0472">Membrane</keyword>
<feature type="transmembrane region" description="Helical" evidence="2">
    <location>
        <begin position="242"/>
        <end position="263"/>
    </location>
</feature>
<feature type="transmembrane region" description="Helical" evidence="2">
    <location>
        <begin position="186"/>
        <end position="208"/>
    </location>
</feature>